<accession>A0A3M8B080</accession>
<dbReference type="Proteomes" id="UP000268829">
    <property type="component" value="Unassembled WGS sequence"/>
</dbReference>
<reference evidence="1 2" key="1">
    <citation type="submission" date="2018-10" db="EMBL/GenBank/DDBJ databases">
        <title>Phylogenomics of Brevibacillus.</title>
        <authorList>
            <person name="Dunlap C."/>
        </authorList>
    </citation>
    <scope>NUCLEOTIDE SEQUENCE [LARGE SCALE GENOMIC DNA]</scope>
    <source>
        <strain evidence="1 2">DSM 100115</strain>
    </source>
</reference>
<name>A0A3M8B080_9BACL</name>
<gene>
    <name evidence="1" type="ORF">EDM57_11095</name>
</gene>
<dbReference type="EMBL" id="RHHS01000027">
    <property type="protein sequence ID" value="RNB56864.1"/>
    <property type="molecule type" value="Genomic_DNA"/>
</dbReference>
<proteinExistence type="predicted"/>
<evidence type="ECO:0000313" key="1">
    <source>
        <dbReference type="EMBL" id="RNB56864.1"/>
    </source>
</evidence>
<keyword evidence="2" id="KW-1185">Reference proteome</keyword>
<evidence type="ECO:0000313" key="2">
    <source>
        <dbReference type="Proteomes" id="UP000268829"/>
    </source>
</evidence>
<dbReference type="OrthoDB" id="2738731at2"/>
<organism evidence="1 2">
    <name type="scientific">Brevibacillus gelatini</name>
    <dbReference type="NCBI Taxonomy" id="1655277"/>
    <lineage>
        <taxon>Bacteria</taxon>
        <taxon>Bacillati</taxon>
        <taxon>Bacillota</taxon>
        <taxon>Bacilli</taxon>
        <taxon>Bacillales</taxon>
        <taxon>Paenibacillaceae</taxon>
        <taxon>Brevibacillus</taxon>
    </lineage>
</organism>
<dbReference type="RefSeq" id="WP_122904828.1">
    <property type="nucleotide sequence ID" value="NZ_CP154342.1"/>
</dbReference>
<dbReference type="AlphaFoldDB" id="A0A3M8B080"/>
<sequence>MNKKTMIMLFLGLLLISAPVIYVQVTLLNLENQVRHYLITEKNIDEQTIASIDGVFGKLPNFSVEVVFADEPDVRYFYTENNGKIVPIGVSLKPEGYQYKHK</sequence>
<protein>
    <submittedName>
        <fullName evidence="1">DUF3139 domain-containing protein</fullName>
    </submittedName>
</protein>
<comment type="caution">
    <text evidence="1">The sequence shown here is derived from an EMBL/GenBank/DDBJ whole genome shotgun (WGS) entry which is preliminary data.</text>
</comment>